<evidence type="ECO:0000256" key="1">
    <source>
        <dbReference type="ARBA" id="ARBA00022857"/>
    </source>
</evidence>
<dbReference type="PANTHER" id="PTHR43544">
    <property type="entry name" value="SHORT-CHAIN DEHYDROGENASE/REDUCTASE"/>
    <property type="match status" value="1"/>
</dbReference>
<comment type="similarity">
    <text evidence="3">Belongs to the short-chain dehydrogenases/reductases (SDR) family.</text>
</comment>
<keyword evidence="2" id="KW-0560">Oxidoreductase</keyword>
<evidence type="ECO:0008006" key="6">
    <source>
        <dbReference type="Google" id="ProtNLM"/>
    </source>
</evidence>
<dbReference type="PRINTS" id="PR00080">
    <property type="entry name" value="SDRFAMILY"/>
</dbReference>
<evidence type="ECO:0000313" key="5">
    <source>
        <dbReference type="Proteomes" id="UP000178059"/>
    </source>
</evidence>
<evidence type="ECO:0000256" key="2">
    <source>
        <dbReference type="ARBA" id="ARBA00023002"/>
    </source>
</evidence>
<gene>
    <name evidence="4" type="ORF">A2824_02500</name>
</gene>
<name>A0A1F6VH61_9BACT</name>
<keyword evidence="1" id="KW-0521">NADP</keyword>
<dbReference type="InterPro" id="IPR051468">
    <property type="entry name" value="Fungal_SecMetab_SDRs"/>
</dbReference>
<dbReference type="GO" id="GO:0005737">
    <property type="term" value="C:cytoplasm"/>
    <property type="evidence" value="ECO:0007669"/>
    <property type="project" value="TreeGrafter"/>
</dbReference>
<dbReference type="SUPFAM" id="SSF51735">
    <property type="entry name" value="NAD(P)-binding Rossmann-fold domains"/>
    <property type="match status" value="1"/>
</dbReference>
<accession>A0A1F6VH61</accession>
<dbReference type="GO" id="GO:0016491">
    <property type="term" value="F:oxidoreductase activity"/>
    <property type="evidence" value="ECO:0007669"/>
    <property type="project" value="UniProtKB-KW"/>
</dbReference>
<dbReference type="AlphaFoldDB" id="A0A1F6VH61"/>
<dbReference type="InterPro" id="IPR002347">
    <property type="entry name" value="SDR_fam"/>
</dbReference>
<dbReference type="Proteomes" id="UP000178059">
    <property type="component" value="Unassembled WGS sequence"/>
</dbReference>
<protein>
    <recommendedName>
        <fullName evidence="6">Short-chain dehydrogenase</fullName>
    </recommendedName>
</protein>
<dbReference type="STRING" id="1801743.A2824_02500"/>
<evidence type="ECO:0000256" key="3">
    <source>
        <dbReference type="RuleBase" id="RU000363"/>
    </source>
</evidence>
<evidence type="ECO:0000313" key="4">
    <source>
        <dbReference type="EMBL" id="OGI69007.1"/>
    </source>
</evidence>
<organism evidence="4 5">
    <name type="scientific">Candidatus Nomurabacteria bacterium RIFCSPHIGHO2_01_FULL_42_16</name>
    <dbReference type="NCBI Taxonomy" id="1801743"/>
    <lineage>
        <taxon>Bacteria</taxon>
        <taxon>Candidatus Nomuraibacteriota</taxon>
    </lineage>
</organism>
<dbReference type="Pfam" id="PF00106">
    <property type="entry name" value="adh_short"/>
    <property type="match status" value="1"/>
</dbReference>
<reference evidence="4 5" key="1">
    <citation type="journal article" date="2016" name="Nat. Commun.">
        <title>Thousands of microbial genomes shed light on interconnected biogeochemical processes in an aquifer system.</title>
        <authorList>
            <person name="Anantharaman K."/>
            <person name="Brown C.T."/>
            <person name="Hug L.A."/>
            <person name="Sharon I."/>
            <person name="Castelle C.J."/>
            <person name="Probst A.J."/>
            <person name="Thomas B.C."/>
            <person name="Singh A."/>
            <person name="Wilkins M.J."/>
            <person name="Karaoz U."/>
            <person name="Brodie E.L."/>
            <person name="Williams K.H."/>
            <person name="Hubbard S.S."/>
            <person name="Banfield J.F."/>
        </authorList>
    </citation>
    <scope>NUCLEOTIDE SEQUENCE [LARGE SCALE GENOMIC DNA]</scope>
</reference>
<dbReference type="PANTHER" id="PTHR43544:SF7">
    <property type="entry name" value="NADB-LER2"/>
    <property type="match status" value="1"/>
</dbReference>
<dbReference type="Gene3D" id="3.40.50.720">
    <property type="entry name" value="NAD(P)-binding Rossmann-like Domain"/>
    <property type="match status" value="1"/>
</dbReference>
<sequence>MQTALITGIGKGIGRALAEKFLAEGYFVIGTFLSSPPEFSNENLVVFPLDLSSAESIKNCAAEISKTGKKIDILINNAGVLLDDEETKVVIPKLRKTLEVNLIGTIDFTEQIIPLINKGGHIINISSTAGSLTMAADPSLSHFPLHYPCYKISKTALNMFTRTLSFRLKDSEITVSSVHPGWVKTDMGGPEAEITPREAAEGIYGVAVSRPKTGGFWFQNEQVPW</sequence>
<dbReference type="InterPro" id="IPR036291">
    <property type="entry name" value="NAD(P)-bd_dom_sf"/>
</dbReference>
<dbReference type="PRINTS" id="PR00081">
    <property type="entry name" value="GDHRDH"/>
</dbReference>
<dbReference type="EMBL" id="MFTT01000035">
    <property type="protein sequence ID" value="OGI69007.1"/>
    <property type="molecule type" value="Genomic_DNA"/>
</dbReference>
<proteinExistence type="inferred from homology"/>
<comment type="caution">
    <text evidence="4">The sequence shown here is derived from an EMBL/GenBank/DDBJ whole genome shotgun (WGS) entry which is preliminary data.</text>
</comment>